<feature type="transmembrane region" description="Helical" evidence="7">
    <location>
        <begin position="121"/>
        <end position="140"/>
    </location>
</feature>
<keyword evidence="3" id="KW-1003">Cell membrane</keyword>
<comment type="subcellular location">
    <subcellularLocation>
        <location evidence="1 7">Cell membrane</location>
        <topology evidence="1 7">Multi-pass membrane protein</topology>
    </subcellularLocation>
</comment>
<dbReference type="PROSITE" id="PS50928">
    <property type="entry name" value="ABC_TM1"/>
    <property type="match status" value="1"/>
</dbReference>
<feature type="transmembrane region" description="Helical" evidence="7">
    <location>
        <begin position="21"/>
        <end position="44"/>
    </location>
</feature>
<dbReference type="CDD" id="cd06261">
    <property type="entry name" value="TM_PBP2"/>
    <property type="match status" value="1"/>
</dbReference>
<accession>A0ABT9FKL5</accession>
<name>A0ABT9FKL5_9BACL</name>
<keyword evidence="4 7" id="KW-0812">Transmembrane</keyword>
<organism evidence="9 10">
    <name type="scientific">Paenibacillus zeirhizosphaerae</name>
    <dbReference type="NCBI Taxonomy" id="2987519"/>
    <lineage>
        <taxon>Bacteria</taxon>
        <taxon>Bacillati</taxon>
        <taxon>Bacillota</taxon>
        <taxon>Bacilli</taxon>
        <taxon>Bacillales</taxon>
        <taxon>Paenibacillaceae</taxon>
        <taxon>Paenibacillus</taxon>
    </lineage>
</organism>
<dbReference type="InterPro" id="IPR035906">
    <property type="entry name" value="MetI-like_sf"/>
</dbReference>
<feature type="domain" description="ABC transmembrane type-1" evidence="8">
    <location>
        <begin position="82"/>
        <end position="270"/>
    </location>
</feature>
<dbReference type="Gene3D" id="1.10.3720.10">
    <property type="entry name" value="MetI-like"/>
    <property type="match status" value="1"/>
</dbReference>
<dbReference type="SUPFAM" id="SSF161098">
    <property type="entry name" value="MetI-like"/>
    <property type="match status" value="1"/>
</dbReference>
<evidence type="ECO:0000256" key="7">
    <source>
        <dbReference type="RuleBase" id="RU363032"/>
    </source>
</evidence>
<dbReference type="InterPro" id="IPR050366">
    <property type="entry name" value="BP-dependent_transpt_permease"/>
</dbReference>
<dbReference type="RefSeq" id="WP_305752904.1">
    <property type="nucleotide sequence ID" value="NZ_JAPCKK010000001.1"/>
</dbReference>
<dbReference type="Pfam" id="PF12911">
    <property type="entry name" value="OppC_N"/>
    <property type="match status" value="1"/>
</dbReference>
<sequence>MEITRRPHTLQRVLQHINSVTQLKAGLVILCLLLVMAVFAPLIATHGPQELTDDLTVPPGSGHWLGTDGLGRDVFSMIVYGARTSLVIGVTAALISGVIGTVLGGIAGFYRGRTDTLLTELNNVFLMMPTFFLILIVIAFFGSSMLNVMIVIGLTSWVGNARLMRAQAMSLRERTFVLSSFAVGESRTRILFRHIMPNGIFPIIANTTMNISAAILTESSLSFLGLGDPNIVSWGQIVYNGRSYLTNGWWISTFSGLMIVITVLAFYLLGDGLNKVLSPKLRDHN</sequence>
<evidence type="ECO:0000256" key="6">
    <source>
        <dbReference type="ARBA" id="ARBA00023136"/>
    </source>
</evidence>
<comment type="similarity">
    <text evidence="7">Belongs to the binding-protein-dependent transport system permease family.</text>
</comment>
<keyword evidence="5 7" id="KW-1133">Transmembrane helix</keyword>
<keyword evidence="6 7" id="KW-0472">Membrane</keyword>
<evidence type="ECO:0000256" key="5">
    <source>
        <dbReference type="ARBA" id="ARBA00022989"/>
    </source>
</evidence>
<evidence type="ECO:0000256" key="1">
    <source>
        <dbReference type="ARBA" id="ARBA00004651"/>
    </source>
</evidence>
<feature type="transmembrane region" description="Helical" evidence="7">
    <location>
        <begin position="195"/>
        <end position="216"/>
    </location>
</feature>
<evidence type="ECO:0000256" key="4">
    <source>
        <dbReference type="ARBA" id="ARBA00022692"/>
    </source>
</evidence>
<evidence type="ECO:0000256" key="3">
    <source>
        <dbReference type="ARBA" id="ARBA00022475"/>
    </source>
</evidence>
<feature type="transmembrane region" description="Helical" evidence="7">
    <location>
        <begin position="146"/>
        <end position="164"/>
    </location>
</feature>
<keyword evidence="2 7" id="KW-0813">Transport</keyword>
<comment type="caution">
    <text evidence="9">The sequence shown here is derived from an EMBL/GenBank/DDBJ whole genome shotgun (WGS) entry which is preliminary data.</text>
</comment>
<evidence type="ECO:0000313" key="9">
    <source>
        <dbReference type="EMBL" id="MDP4095267.1"/>
    </source>
</evidence>
<evidence type="ECO:0000256" key="2">
    <source>
        <dbReference type="ARBA" id="ARBA00022448"/>
    </source>
</evidence>
<dbReference type="EMBL" id="JAPCKK010000001">
    <property type="protein sequence ID" value="MDP4095267.1"/>
    <property type="molecule type" value="Genomic_DNA"/>
</dbReference>
<dbReference type="InterPro" id="IPR000515">
    <property type="entry name" value="MetI-like"/>
</dbReference>
<dbReference type="PANTHER" id="PTHR43386:SF1">
    <property type="entry name" value="D,D-DIPEPTIDE TRANSPORT SYSTEM PERMEASE PROTEIN DDPC-RELATED"/>
    <property type="match status" value="1"/>
</dbReference>
<dbReference type="Proteomes" id="UP001241848">
    <property type="component" value="Unassembled WGS sequence"/>
</dbReference>
<dbReference type="Pfam" id="PF00528">
    <property type="entry name" value="BPD_transp_1"/>
    <property type="match status" value="1"/>
</dbReference>
<evidence type="ECO:0000259" key="8">
    <source>
        <dbReference type="PROSITE" id="PS50928"/>
    </source>
</evidence>
<feature type="transmembrane region" description="Helical" evidence="7">
    <location>
        <begin position="249"/>
        <end position="270"/>
    </location>
</feature>
<feature type="transmembrane region" description="Helical" evidence="7">
    <location>
        <begin position="86"/>
        <end position="109"/>
    </location>
</feature>
<dbReference type="PANTHER" id="PTHR43386">
    <property type="entry name" value="OLIGOPEPTIDE TRANSPORT SYSTEM PERMEASE PROTEIN APPC"/>
    <property type="match status" value="1"/>
</dbReference>
<protein>
    <submittedName>
        <fullName evidence="9">ABC transporter permease</fullName>
    </submittedName>
</protein>
<reference evidence="9 10" key="1">
    <citation type="submission" date="2022-10" db="EMBL/GenBank/DDBJ databases">
        <title>Paenibacillus description and whole genome data of maize root bacterial community.</title>
        <authorList>
            <person name="Marton D."/>
            <person name="Farkas M."/>
            <person name="Cserhati M."/>
        </authorList>
    </citation>
    <scope>NUCLEOTIDE SEQUENCE [LARGE SCALE GENOMIC DNA]</scope>
    <source>
        <strain evidence="9 10">P96</strain>
    </source>
</reference>
<dbReference type="InterPro" id="IPR025966">
    <property type="entry name" value="OppC_N"/>
</dbReference>
<proteinExistence type="inferred from homology"/>
<keyword evidence="10" id="KW-1185">Reference proteome</keyword>
<evidence type="ECO:0000313" key="10">
    <source>
        <dbReference type="Proteomes" id="UP001241848"/>
    </source>
</evidence>
<gene>
    <name evidence="9" type="ORF">OIN60_00480</name>
</gene>